<proteinExistence type="inferred from homology"/>
<evidence type="ECO:0000256" key="1">
    <source>
        <dbReference type="ARBA" id="ARBA00001936"/>
    </source>
</evidence>
<dbReference type="Pfam" id="PF13499">
    <property type="entry name" value="EF-hand_7"/>
    <property type="match status" value="1"/>
</dbReference>
<dbReference type="PANTHER" id="PTHR45668:SF3">
    <property type="entry name" value="SERINE_THREONINE-PROTEIN PHOSPHATASE RDGC"/>
    <property type="match status" value="1"/>
</dbReference>
<dbReference type="EMBL" id="CAJOBS010001436">
    <property type="protein sequence ID" value="CAF4730366.1"/>
    <property type="molecule type" value="Genomic_DNA"/>
</dbReference>
<keyword evidence="6" id="KW-0106">Calcium</keyword>
<dbReference type="Pfam" id="PF00149">
    <property type="entry name" value="Metallophos"/>
    <property type="match status" value="1"/>
</dbReference>
<dbReference type="SMART" id="SM00054">
    <property type="entry name" value="EFh"/>
    <property type="match status" value="3"/>
</dbReference>
<dbReference type="Gene3D" id="3.60.21.10">
    <property type="match status" value="1"/>
</dbReference>
<keyword evidence="7" id="KW-0464">Manganese</keyword>
<dbReference type="SUPFAM" id="SSF47473">
    <property type="entry name" value="EF-hand"/>
    <property type="match status" value="1"/>
</dbReference>
<dbReference type="Gene3D" id="1.10.238.10">
    <property type="entry name" value="EF-hand"/>
    <property type="match status" value="1"/>
</dbReference>
<feature type="domain" description="EF-hand" evidence="9">
    <location>
        <begin position="638"/>
        <end position="673"/>
    </location>
</feature>
<dbReference type="InterPro" id="IPR029052">
    <property type="entry name" value="Metallo-depent_PP-like"/>
</dbReference>
<dbReference type="InterPro" id="IPR013235">
    <property type="entry name" value="PPP_dom"/>
</dbReference>
<protein>
    <recommendedName>
        <fullName evidence="8">Serine/threonine-protein phosphatase</fullName>
        <ecNumber evidence="8">3.1.3.16</ecNumber>
    </recommendedName>
</protein>
<dbReference type="GO" id="GO:0004722">
    <property type="term" value="F:protein serine/threonine phosphatase activity"/>
    <property type="evidence" value="ECO:0007669"/>
    <property type="project" value="UniProtKB-EC"/>
</dbReference>
<dbReference type="PROSITE" id="PS00125">
    <property type="entry name" value="SER_THR_PHOSPHATASE"/>
    <property type="match status" value="1"/>
</dbReference>
<dbReference type="PROSITE" id="PS00018">
    <property type="entry name" value="EF_HAND_1"/>
    <property type="match status" value="2"/>
</dbReference>
<evidence type="ECO:0000256" key="4">
    <source>
        <dbReference type="ARBA" id="ARBA00022737"/>
    </source>
</evidence>
<evidence type="ECO:0000313" key="11">
    <source>
        <dbReference type="Proteomes" id="UP000663838"/>
    </source>
</evidence>
<dbReference type="InterPro" id="IPR011992">
    <property type="entry name" value="EF-hand-dom_pair"/>
</dbReference>
<dbReference type="PRINTS" id="PR00114">
    <property type="entry name" value="STPHPHTASE"/>
</dbReference>
<dbReference type="PANTHER" id="PTHR45668">
    <property type="entry name" value="SERINE/THREONINE-PROTEIN PHOSPHATASE 5-RELATED"/>
    <property type="match status" value="1"/>
</dbReference>
<dbReference type="CDD" id="cd23767">
    <property type="entry name" value="IQCD"/>
    <property type="match status" value="1"/>
</dbReference>
<dbReference type="SMART" id="SM00156">
    <property type="entry name" value="PP2Ac"/>
    <property type="match status" value="1"/>
</dbReference>
<comment type="caution">
    <text evidence="10">The sequence shown here is derived from an EMBL/GenBank/DDBJ whole genome shotgun (WGS) entry which is preliminary data.</text>
</comment>
<dbReference type="InterPro" id="IPR004843">
    <property type="entry name" value="Calcineurin-like_PHP"/>
</dbReference>
<evidence type="ECO:0000259" key="9">
    <source>
        <dbReference type="PROSITE" id="PS50222"/>
    </source>
</evidence>
<evidence type="ECO:0000256" key="6">
    <source>
        <dbReference type="ARBA" id="ARBA00022837"/>
    </source>
</evidence>
<organism evidence="10 11">
    <name type="scientific">Rotaria socialis</name>
    <dbReference type="NCBI Taxonomy" id="392032"/>
    <lineage>
        <taxon>Eukaryota</taxon>
        <taxon>Metazoa</taxon>
        <taxon>Spiralia</taxon>
        <taxon>Gnathifera</taxon>
        <taxon>Rotifera</taxon>
        <taxon>Eurotatoria</taxon>
        <taxon>Bdelloidea</taxon>
        <taxon>Philodinida</taxon>
        <taxon>Philodinidae</taxon>
        <taxon>Rotaria</taxon>
    </lineage>
</organism>
<dbReference type="InterPro" id="IPR051134">
    <property type="entry name" value="PPP_phosphatase"/>
</dbReference>
<name>A0A821KA60_9BILA</name>
<feature type="domain" description="EF-hand" evidence="9">
    <location>
        <begin position="680"/>
        <end position="715"/>
    </location>
</feature>
<dbReference type="Proteomes" id="UP000663838">
    <property type="component" value="Unassembled WGS sequence"/>
</dbReference>
<dbReference type="Pfam" id="PF08321">
    <property type="entry name" value="PPP5"/>
    <property type="match status" value="1"/>
</dbReference>
<dbReference type="InterPro" id="IPR018247">
    <property type="entry name" value="EF_Hand_1_Ca_BS"/>
</dbReference>
<dbReference type="EC" id="3.1.3.16" evidence="8"/>
<evidence type="ECO:0000256" key="2">
    <source>
        <dbReference type="ARBA" id="ARBA00008294"/>
    </source>
</evidence>
<dbReference type="PROSITE" id="PS50096">
    <property type="entry name" value="IQ"/>
    <property type="match status" value="1"/>
</dbReference>
<evidence type="ECO:0000313" key="10">
    <source>
        <dbReference type="EMBL" id="CAF4730366.1"/>
    </source>
</evidence>
<comment type="catalytic activity">
    <reaction evidence="8">
        <text>O-phospho-L-threonyl-[protein] + H2O = L-threonyl-[protein] + phosphate</text>
        <dbReference type="Rhea" id="RHEA:47004"/>
        <dbReference type="Rhea" id="RHEA-COMP:11060"/>
        <dbReference type="Rhea" id="RHEA-COMP:11605"/>
        <dbReference type="ChEBI" id="CHEBI:15377"/>
        <dbReference type="ChEBI" id="CHEBI:30013"/>
        <dbReference type="ChEBI" id="CHEBI:43474"/>
        <dbReference type="ChEBI" id="CHEBI:61977"/>
        <dbReference type="EC" id="3.1.3.16"/>
    </reaction>
</comment>
<dbReference type="InterPro" id="IPR006186">
    <property type="entry name" value="Ser/Thr-sp_prot-phosphatase"/>
</dbReference>
<comment type="cofactor">
    <cofactor evidence="1">
        <name>Mn(2+)</name>
        <dbReference type="ChEBI" id="CHEBI:29035"/>
    </cofactor>
</comment>
<reference evidence="10" key="1">
    <citation type="submission" date="2021-02" db="EMBL/GenBank/DDBJ databases">
        <authorList>
            <person name="Nowell W R."/>
        </authorList>
    </citation>
    <scope>NUCLEOTIDE SEQUENCE</scope>
</reference>
<keyword evidence="5 8" id="KW-0378">Hydrolase</keyword>
<dbReference type="AlphaFoldDB" id="A0A821KA60"/>
<dbReference type="GO" id="GO:0005509">
    <property type="term" value="F:calcium ion binding"/>
    <property type="evidence" value="ECO:0007669"/>
    <property type="project" value="InterPro"/>
</dbReference>
<keyword evidence="3" id="KW-0479">Metal-binding</keyword>
<gene>
    <name evidence="10" type="ORF">TOA249_LOCUS18858</name>
</gene>
<evidence type="ECO:0000256" key="3">
    <source>
        <dbReference type="ARBA" id="ARBA00022723"/>
    </source>
</evidence>
<comment type="similarity">
    <text evidence="2 8">Belongs to the PPP phosphatase family.</text>
</comment>
<dbReference type="PROSITE" id="PS50222">
    <property type="entry name" value="EF_HAND_2"/>
    <property type="match status" value="2"/>
</dbReference>
<evidence type="ECO:0000256" key="5">
    <source>
        <dbReference type="ARBA" id="ARBA00022801"/>
    </source>
</evidence>
<sequence>MPQNWLDGVWTGTGYQQEGYIWSIRLTANTEKNEFRIEYPSIGGSGGQWTLIEKDSTADRYTFEERIFPPDGITEDGGRIIVTKILIQSAFLLDKLKMYQQSSAGDAATKIQGAFRNHQARLVLKDRATWKIHEKLEYSSEQTEGKLRDMFEKLLNSSDILSPSVTKLLQKPGLPVEEKELLRLTNPDDIQVEANYRGPHIKGQITRSTFVDLIEAFQKKQVLHEKYVNAILHQARSILKTLPNVNRIDLSNLYHIFIVGDLHGQLSDLLYIFHTNGLPALDNPYIFNGDFVDRGPNSVEVILLLLVALILYPSSVFLNRGNHEDIVVTARYGFQEEINRKYPKCKTPLLDLFKDTFSWLPIYANLDTGKSHVMIVHGGISNRINLKQINSLTRNRYISLIIPPKSKNGGERLTKNEEDEYLQMADLLWSDPDPEGRPGCRKNDDRNTACFFGPDITKQFLSKNHFSMIIRSHQVKEKGYEFEHGNKVLTVFSASNYSDESNSSAIVRWDYESAEPCIISFTLQDVSPTEKLSFNKQVAPFEDPVYQSLMKKIVAKKSLLKNEFEKSDRNQTNHLSATVWSDIMKNVLQIDLPWLTLRSKFVKEDTQGILYKPMLEEYTLDNAKFQKSNTGIMEHLYIWKDVLLTLFNLIDLDHSGFISREEFSDVIKLLLYDEHGVGDVNQAYIEELTSAMDLDKNGKIDVNEFLATTGIACRRPRGSSILTLFHSSGKEPIHTMGNRRVLVTHHGSSKDFRIGELDI</sequence>
<evidence type="ECO:0000256" key="7">
    <source>
        <dbReference type="ARBA" id="ARBA00023211"/>
    </source>
</evidence>
<dbReference type="CDD" id="cd00051">
    <property type="entry name" value="EFh"/>
    <property type="match status" value="1"/>
</dbReference>
<evidence type="ECO:0000256" key="8">
    <source>
        <dbReference type="RuleBase" id="RU004273"/>
    </source>
</evidence>
<dbReference type="SUPFAM" id="SSF56300">
    <property type="entry name" value="Metallo-dependent phosphatases"/>
    <property type="match status" value="1"/>
</dbReference>
<keyword evidence="4" id="KW-0677">Repeat</keyword>
<dbReference type="InterPro" id="IPR002048">
    <property type="entry name" value="EF_hand_dom"/>
</dbReference>
<accession>A0A821KA60</accession>